<proteinExistence type="inferred from homology"/>
<dbReference type="Gene3D" id="3.90.230.10">
    <property type="entry name" value="Creatinase/methionine aminopeptidase superfamily"/>
    <property type="match status" value="1"/>
</dbReference>
<dbReference type="GO" id="GO:0070006">
    <property type="term" value="F:metalloaminopeptidase activity"/>
    <property type="evidence" value="ECO:0007669"/>
    <property type="project" value="InterPro"/>
</dbReference>
<dbReference type="InterPro" id="IPR032416">
    <property type="entry name" value="Peptidase_M24_C"/>
</dbReference>
<evidence type="ECO:0000259" key="4">
    <source>
        <dbReference type="Pfam" id="PF00557"/>
    </source>
</evidence>
<organism evidence="7 8">
    <name type="scientific">Dinoroseobacter shibae (strain DSM 16493 / NCIMB 14021 / DFL 12)</name>
    <dbReference type="NCBI Taxonomy" id="398580"/>
    <lineage>
        <taxon>Bacteria</taxon>
        <taxon>Pseudomonadati</taxon>
        <taxon>Pseudomonadota</taxon>
        <taxon>Alphaproteobacteria</taxon>
        <taxon>Rhodobacterales</taxon>
        <taxon>Roseobacteraceae</taxon>
        <taxon>Dinoroseobacter</taxon>
    </lineage>
</organism>
<dbReference type="PANTHER" id="PTHR43763">
    <property type="entry name" value="XAA-PRO AMINOPEPTIDASE 1"/>
    <property type="match status" value="1"/>
</dbReference>
<gene>
    <name evidence="7" type="ordered locus">Dshi_2721</name>
</gene>
<dbReference type="InterPro" id="IPR000587">
    <property type="entry name" value="Creatinase_N"/>
</dbReference>
<sequence length="618" mass="66902">MAVSARNARLYRQETTKAPMFQSFSATTTPDQGPPRLAALRAEMAAEELAGFLVPRADAHQGEYVAPRDDRLAWLTGFTGSAGFCIALAGTAGIFIDGRYTLQVRAQVDNGAFTPVPWPKTQPGPWLREALPTGVIGFDPWLHTNAEIARLEASLGDALSLRRTDNLIDRIWPDQPAPPQGAVIVHPDSLAGRSSAEKRRSLAQHLTESGAKSVVLTLPDSLCWLLNIRGADIPRNPVVHAFAVLHDDASCDLFIDPAKLDDDLRAHLGPEIRCHPPHDLAAALGALAGPVQVDPNTAPVAIFDLMAAQDTPVIEADDPCILPKACKTAAEIAGTTEAHLRDGAAVVEFLTWFSGQNPAELTEIDVVMALEAARQATGALRDISFETICGTGPNGAIVHYRVTEGTNRRITPGDLLLIDSGGQYADGTTDITRTLATGTPPEGARAAFTRVLQGMIAISRARWPKGLAGRDLDALARAPLWMAGQDYDHGTGHGVGTYLCVHEGPQRLSRISEVPLESGMILSNEPGYYREGAFGIRLENLVVVTQADPPEGGDPQREMLRFDTLTYVPLETALIDTAMLSQAEIDWIDTYHAETRQRLRDRLTPEARRWLDRATRPL</sequence>
<reference evidence="8" key="1">
    <citation type="journal article" date="2010" name="ISME J.">
        <title>The complete genome sequence of the algal symbiont Dinoroseobacter shibae: a hitchhiker's guide to life in the sea.</title>
        <authorList>
            <person name="Wagner-Dobler I."/>
            <person name="Ballhausen B."/>
            <person name="Berger M."/>
            <person name="Brinkhoff T."/>
            <person name="Buchholz I."/>
            <person name="Bunk B."/>
            <person name="Cypionka H."/>
            <person name="Daniel R."/>
            <person name="Drepper T."/>
            <person name="Gerdts G."/>
            <person name="Hahnke S."/>
            <person name="Han C."/>
            <person name="Jahn D."/>
            <person name="Kalhoefer D."/>
            <person name="Kiss H."/>
            <person name="Klenk H.P."/>
            <person name="Kyrpides N."/>
            <person name="Liebl W."/>
            <person name="Liesegang H."/>
            <person name="Meincke L."/>
            <person name="Pati A."/>
            <person name="Petersen J."/>
            <person name="Piekarski T."/>
            <person name="Pommerenke C."/>
            <person name="Pradella S."/>
            <person name="Pukall R."/>
            <person name="Rabus R."/>
            <person name="Stackebrandt E."/>
            <person name="Thole S."/>
            <person name="Thompson L."/>
            <person name="Tielen P."/>
            <person name="Tomasch J."/>
            <person name="von Jan M."/>
            <person name="Wanphrut N."/>
            <person name="Wichels A."/>
            <person name="Zech H."/>
            <person name="Simon M."/>
        </authorList>
    </citation>
    <scope>NUCLEOTIDE SEQUENCE [LARGE SCALE GENOMIC DNA]</scope>
    <source>
        <strain evidence="8">DSM 16493 / NCIMB 14021 / DFL 12</strain>
    </source>
</reference>
<evidence type="ECO:0000313" key="8">
    <source>
        <dbReference type="Proteomes" id="UP000006833"/>
    </source>
</evidence>
<dbReference type="KEGG" id="dsh:Dshi_2721"/>
<keyword evidence="8" id="KW-1185">Reference proteome</keyword>
<dbReference type="HOGENOM" id="CLU_011781_2_1_5"/>
<dbReference type="FunFam" id="3.90.230.10:FF:000009">
    <property type="entry name" value="xaa-Pro aminopeptidase 2"/>
    <property type="match status" value="1"/>
</dbReference>
<accession>A8LIL3</accession>
<dbReference type="Proteomes" id="UP000006833">
    <property type="component" value="Chromosome"/>
</dbReference>
<name>A8LIL3_DINSH</name>
<dbReference type="Pfam" id="PF00557">
    <property type="entry name" value="Peptidase_M24"/>
    <property type="match status" value="1"/>
</dbReference>
<dbReference type="GO" id="GO:0046872">
    <property type="term" value="F:metal ion binding"/>
    <property type="evidence" value="ECO:0007669"/>
    <property type="project" value="UniProtKB-KW"/>
</dbReference>
<comment type="similarity">
    <text evidence="1">Belongs to the peptidase M24B family.</text>
</comment>
<dbReference type="InterPro" id="IPR036005">
    <property type="entry name" value="Creatinase/aminopeptidase-like"/>
</dbReference>
<dbReference type="Gene3D" id="3.40.350.10">
    <property type="entry name" value="Creatinase/prolidase N-terminal domain"/>
    <property type="match status" value="2"/>
</dbReference>
<protein>
    <submittedName>
        <fullName evidence="7">Putative metallopeptidase</fullName>
    </submittedName>
</protein>
<feature type="domain" description="Peptidase M24" evidence="4">
    <location>
        <begin position="336"/>
        <end position="546"/>
    </location>
</feature>
<evidence type="ECO:0000313" key="7">
    <source>
        <dbReference type="EMBL" id="ABV94454.1"/>
    </source>
</evidence>
<keyword evidence="2" id="KW-0479">Metal-binding</keyword>
<evidence type="ECO:0000256" key="2">
    <source>
        <dbReference type="ARBA" id="ARBA00022723"/>
    </source>
</evidence>
<dbReference type="EMBL" id="CP000830">
    <property type="protein sequence ID" value="ABV94454.1"/>
    <property type="molecule type" value="Genomic_DNA"/>
</dbReference>
<dbReference type="InterPro" id="IPR000994">
    <property type="entry name" value="Pept_M24"/>
</dbReference>
<dbReference type="InterPro" id="IPR033740">
    <property type="entry name" value="Pept_M24B"/>
</dbReference>
<dbReference type="GO" id="GO:0005737">
    <property type="term" value="C:cytoplasm"/>
    <property type="evidence" value="ECO:0007669"/>
    <property type="project" value="UniProtKB-ARBA"/>
</dbReference>
<evidence type="ECO:0000256" key="3">
    <source>
        <dbReference type="ARBA" id="ARBA00022801"/>
    </source>
</evidence>
<dbReference type="Pfam" id="PF16189">
    <property type="entry name" value="Creatinase_N_2"/>
    <property type="match status" value="1"/>
</dbReference>
<dbReference type="AlphaFoldDB" id="A8LIL3"/>
<dbReference type="CDD" id="cd01085">
    <property type="entry name" value="APP"/>
    <property type="match status" value="1"/>
</dbReference>
<dbReference type="PANTHER" id="PTHR43763:SF6">
    <property type="entry name" value="XAA-PRO AMINOPEPTIDASE 1"/>
    <property type="match status" value="1"/>
</dbReference>
<evidence type="ECO:0000259" key="5">
    <source>
        <dbReference type="Pfam" id="PF01321"/>
    </source>
</evidence>
<dbReference type="InterPro" id="IPR029149">
    <property type="entry name" value="Creatin/AminoP/Spt16_N"/>
</dbReference>
<evidence type="ECO:0000259" key="6">
    <source>
        <dbReference type="Pfam" id="PF16188"/>
    </source>
</evidence>
<evidence type="ECO:0000256" key="1">
    <source>
        <dbReference type="ARBA" id="ARBA00008766"/>
    </source>
</evidence>
<dbReference type="SUPFAM" id="SSF55920">
    <property type="entry name" value="Creatinase/aminopeptidase"/>
    <property type="match status" value="1"/>
</dbReference>
<dbReference type="Pfam" id="PF01321">
    <property type="entry name" value="Creatinase_N"/>
    <property type="match status" value="1"/>
</dbReference>
<dbReference type="Pfam" id="PF16188">
    <property type="entry name" value="Peptidase_M24_C"/>
    <property type="match status" value="1"/>
</dbReference>
<dbReference type="eggNOG" id="COG0006">
    <property type="taxonomic scope" value="Bacteria"/>
</dbReference>
<keyword evidence="3" id="KW-0378">Hydrolase</keyword>
<dbReference type="STRING" id="398580.Dshi_2721"/>
<feature type="domain" description="Creatinase N-terminal" evidence="5">
    <location>
        <begin position="36"/>
        <end position="170"/>
    </location>
</feature>
<dbReference type="InterPro" id="IPR050422">
    <property type="entry name" value="X-Pro_aminopeptidase_P"/>
</dbReference>
<feature type="domain" description="Peptidase M24 C-terminal" evidence="6">
    <location>
        <begin position="558"/>
        <end position="618"/>
    </location>
</feature>
<dbReference type="SUPFAM" id="SSF53092">
    <property type="entry name" value="Creatinase/prolidase N-terminal domain"/>
    <property type="match status" value="1"/>
</dbReference>